<dbReference type="GO" id="GO:0006355">
    <property type="term" value="P:regulation of DNA-templated transcription"/>
    <property type="evidence" value="ECO:0007669"/>
    <property type="project" value="InterPro"/>
</dbReference>
<keyword evidence="5" id="KW-0804">Transcription</keyword>
<dbReference type="InterPro" id="IPR001789">
    <property type="entry name" value="Sig_transdc_resp-reg_receiver"/>
</dbReference>
<reference evidence="10" key="1">
    <citation type="submission" date="2015-07" db="EMBL/GenBank/DDBJ databases">
        <title>Draft Genome Sequences of Anaerolinea thermolimosa IMO-1, Bellilinea caldifistulae GOMI-1, Leptolinea tardivitalis YMTK-2, Levilinea saccharolytica KIBI-1,Longilinea arvoryzae KOME-1, Previously Described as Members of the Anaerolineaceae (Chloroflexi).</title>
        <authorList>
            <person name="Sekiguchi Y."/>
            <person name="Ohashi A."/>
            <person name="Matsuura N."/>
            <person name="Tourlousse M.D."/>
        </authorList>
    </citation>
    <scope>NUCLEOTIDE SEQUENCE [LARGE SCALE GENOMIC DNA]</scope>
    <source>
        <strain evidence="10">KOME-1</strain>
    </source>
</reference>
<name>A0A0S7BMW5_9CHLR</name>
<evidence type="ECO:0000259" key="8">
    <source>
        <dbReference type="PROSITE" id="PS50110"/>
    </source>
</evidence>
<dbReference type="GO" id="GO:0032993">
    <property type="term" value="C:protein-DNA complex"/>
    <property type="evidence" value="ECO:0007669"/>
    <property type="project" value="TreeGrafter"/>
</dbReference>
<feature type="domain" description="OmpR/PhoB-type" evidence="9">
    <location>
        <begin position="126"/>
        <end position="227"/>
    </location>
</feature>
<dbReference type="SMART" id="SM00448">
    <property type="entry name" value="REC"/>
    <property type="match status" value="1"/>
</dbReference>
<dbReference type="RefSeq" id="WP_075074525.1">
    <property type="nucleotide sequence ID" value="NZ_DF967972.1"/>
</dbReference>
<keyword evidence="4 7" id="KW-0238">DNA-binding</keyword>
<dbReference type="PANTHER" id="PTHR48111:SF1">
    <property type="entry name" value="TWO-COMPONENT RESPONSE REGULATOR ORR33"/>
    <property type="match status" value="1"/>
</dbReference>
<sequence>MGKGRILVIDDDPTLNSLIRQSFHAKGYEVITALNGMEGLKLAYRSHPDIILLDIMMPDLDGFETCRRLREISEVPVLMLTAMASEEDLLRGFDAGADDYVKKPFSLRELEVRITAVMKRSANGETGDIAYDDGTLRIDLQRQHVFRDNQRVHVTPTEFRLLSCLIRHRGHVVSHEDLLREVWGDGYLDAVPSLSIYIRYLREKIEENPSEPHYIMTKWGVGYWFSPVLA</sequence>
<evidence type="ECO:0000256" key="7">
    <source>
        <dbReference type="PROSITE-ProRule" id="PRU01091"/>
    </source>
</evidence>
<feature type="modified residue" description="4-aspartylphosphate" evidence="6">
    <location>
        <position position="54"/>
    </location>
</feature>
<dbReference type="PROSITE" id="PS51755">
    <property type="entry name" value="OMPR_PHOB"/>
    <property type="match status" value="1"/>
</dbReference>
<keyword evidence="1 6" id="KW-0597">Phosphoprotein</keyword>
<evidence type="ECO:0000256" key="6">
    <source>
        <dbReference type="PROSITE-ProRule" id="PRU00169"/>
    </source>
</evidence>
<feature type="DNA-binding region" description="OmpR/PhoB-type" evidence="7">
    <location>
        <begin position="126"/>
        <end position="227"/>
    </location>
</feature>
<dbReference type="AlphaFoldDB" id="A0A0S7BMW5"/>
<evidence type="ECO:0000256" key="5">
    <source>
        <dbReference type="ARBA" id="ARBA00023163"/>
    </source>
</evidence>
<accession>A0A0S7BMW5</accession>
<dbReference type="SMART" id="SM00862">
    <property type="entry name" value="Trans_reg_C"/>
    <property type="match status" value="1"/>
</dbReference>
<dbReference type="SUPFAM" id="SSF52172">
    <property type="entry name" value="CheY-like"/>
    <property type="match status" value="1"/>
</dbReference>
<gene>
    <name evidence="10" type="ORF">LARV_03123</name>
</gene>
<dbReference type="Gene3D" id="3.40.50.2300">
    <property type="match status" value="1"/>
</dbReference>
<dbReference type="PROSITE" id="PS50110">
    <property type="entry name" value="RESPONSE_REGULATORY"/>
    <property type="match status" value="1"/>
</dbReference>
<evidence type="ECO:0000259" key="9">
    <source>
        <dbReference type="PROSITE" id="PS51755"/>
    </source>
</evidence>
<dbReference type="GO" id="GO:0000156">
    <property type="term" value="F:phosphorelay response regulator activity"/>
    <property type="evidence" value="ECO:0007669"/>
    <property type="project" value="TreeGrafter"/>
</dbReference>
<evidence type="ECO:0000256" key="3">
    <source>
        <dbReference type="ARBA" id="ARBA00023015"/>
    </source>
</evidence>
<dbReference type="FunFam" id="3.40.50.2300:FF:000001">
    <property type="entry name" value="DNA-binding response regulator PhoB"/>
    <property type="match status" value="1"/>
</dbReference>
<dbReference type="GO" id="GO:0000976">
    <property type="term" value="F:transcription cis-regulatory region binding"/>
    <property type="evidence" value="ECO:0007669"/>
    <property type="project" value="TreeGrafter"/>
</dbReference>
<dbReference type="OrthoDB" id="9790442at2"/>
<dbReference type="InterPro" id="IPR039420">
    <property type="entry name" value="WalR-like"/>
</dbReference>
<evidence type="ECO:0000313" key="11">
    <source>
        <dbReference type="Proteomes" id="UP000055060"/>
    </source>
</evidence>
<evidence type="ECO:0000313" key="10">
    <source>
        <dbReference type="EMBL" id="GAP15339.1"/>
    </source>
</evidence>
<dbReference type="Proteomes" id="UP000055060">
    <property type="component" value="Unassembled WGS sequence"/>
</dbReference>
<dbReference type="CDD" id="cd17574">
    <property type="entry name" value="REC_OmpR"/>
    <property type="match status" value="1"/>
</dbReference>
<evidence type="ECO:0000256" key="1">
    <source>
        <dbReference type="ARBA" id="ARBA00022553"/>
    </source>
</evidence>
<feature type="domain" description="Response regulatory" evidence="8">
    <location>
        <begin position="5"/>
        <end position="118"/>
    </location>
</feature>
<dbReference type="InterPro" id="IPR011006">
    <property type="entry name" value="CheY-like_superfamily"/>
</dbReference>
<dbReference type="InterPro" id="IPR001867">
    <property type="entry name" value="OmpR/PhoB-type_DNA-bd"/>
</dbReference>
<dbReference type="Pfam" id="PF00486">
    <property type="entry name" value="Trans_reg_C"/>
    <property type="match status" value="1"/>
</dbReference>
<dbReference type="GO" id="GO:0005829">
    <property type="term" value="C:cytosol"/>
    <property type="evidence" value="ECO:0007669"/>
    <property type="project" value="TreeGrafter"/>
</dbReference>
<protein>
    <submittedName>
        <fullName evidence="10">Response regulators consisting of a CheY-like receiver domain and a winged-helix DNA-binding domain</fullName>
    </submittedName>
</protein>
<dbReference type="PANTHER" id="PTHR48111">
    <property type="entry name" value="REGULATOR OF RPOS"/>
    <property type="match status" value="1"/>
</dbReference>
<evidence type="ECO:0000256" key="2">
    <source>
        <dbReference type="ARBA" id="ARBA00023012"/>
    </source>
</evidence>
<dbReference type="CDD" id="cd00383">
    <property type="entry name" value="trans_reg_C"/>
    <property type="match status" value="1"/>
</dbReference>
<keyword evidence="3" id="KW-0805">Transcription regulation</keyword>
<dbReference type="STRING" id="360412.LARV_03123"/>
<keyword evidence="11" id="KW-1185">Reference proteome</keyword>
<organism evidence="10">
    <name type="scientific">Longilinea arvoryzae</name>
    <dbReference type="NCBI Taxonomy" id="360412"/>
    <lineage>
        <taxon>Bacteria</taxon>
        <taxon>Bacillati</taxon>
        <taxon>Chloroflexota</taxon>
        <taxon>Anaerolineae</taxon>
        <taxon>Anaerolineales</taxon>
        <taxon>Anaerolineaceae</taxon>
        <taxon>Longilinea</taxon>
    </lineage>
</organism>
<dbReference type="EMBL" id="DF967972">
    <property type="protein sequence ID" value="GAP15339.1"/>
    <property type="molecule type" value="Genomic_DNA"/>
</dbReference>
<evidence type="ECO:0000256" key="4">
    <source>
        <dbReference type="ARBA" id="ARBA00023125"/>
    </source>
</evidence>
<proteinExistence type="predicted"/>
<keyword evidence="2" id="KW-0902">Two-component regulatory system</keyword>
<dbReference type="Pfam" id="PF00072">
    <property type="entry name" value="Response_reg"/>
    <property type="match status" value="1"/>
</dbReference>
<dbReference type="Gene3D" id="1.10.10.10">
    <property type="entry name" value="Winged helix-like DNA-binding domain superfamily/Winged helix DNA-binding domain"/>
    <property type="match status" value="1"/>
</dbReference>
<dbReference type="InterPro" id="IPR036388">
    <property type="entry name" value="WH-like_DNA-bd_sf"/>
</dbReference>